<dbReference type="GO" id="GO:0003700">
    <property type="term" value="F:DNA-binding transcription factor activity"/>
    <property type="evidence" value="ECO:0000318"/>
    <property type="project" value="GO_Central"/>
</dbReference>
<feature type="region of interest" description="Disordered" evidence="6">
    <location>
        <begin position="190"/>
        <end position="220"/>
    </location>
</feature>
<dbReference type="InterPro" id="IPR044810">
    <property type="entry name" value="WRKY_plant"/>
</dbReference>
<name>A0A0K9PXJ1_ZOSMR</name>
<dbReference type="EMBL" id="LFYR01000525">
    <property type="protein sequence ID" value="KMZ73768.1"/>
    <property type="molecule type" value="Genomic_DNA"/>
</dbReference>
<dbReference type="OMA" id="SSARRCH"/>
<feature type="compositionally biased region" description="Basic residues" evidence="6">
    <location>
        <begin position="205"/>
        <end position="220"/>
    </location>
</feature>
<keyword evidence="2" id="KW-0805">Transcription regulation</keyword>
<keyword evidence="5" id="KW-0539">Nucleus</keyword>
<gene>
    <name evidence="8" type="ORF">ZOSMA_140G00060</name>
</gene>
<keyword evidence="4" id="KW-0804">Transcription</keyword>
<evidence type="ECO:0000256" key="3">
    <source>
        <dbReference type="ARBA" id="ARBA00023125"/>
    </source>
</evidence>
<dbReference type="Proteomes" id="UP000036987">
    <property type="component" value="Unassembled WGS sequence"/>
</dbReference>
<comment type="subcellular location">
    <subcellularLocation>
        <location evidence="1">Nucleus</location>
    </subcellularLocation>
</comment>
<evidence type="ECO:0000256" key="1">
    <source>
        <dbReference type="ARBA" id="ARBA00004123"/>
    </source>
</evidence>
<evidence type="ECO:0000256" key="6">
    <source>
        <dbReference type="SAM" id="MobiDB-lite"/>
    </source>
</evidence>
<dbReference type="InterPro" id="IPR003657">
    <property type="entry name" value="WRKY_dom"/>
</dbReference>
<dbReference type="SUPFAM" id="SSF118290">
    <property type="entry name" value="WRKY DNA-binding domain"/>
    <property type="match status" value="1"/>
</dbReference>
<keyword evidence="3" id="KW-0238">DNA-binding</keyword>
<dbReference type="AlphaFoldDB" id="A0A0K9PXJ1"/>
<dbReference type="SMART" id="SM00774">
    <property type="entry name" value="WRKY"/>
    <property type="match status" value="1"/>
</dbReference>
<dbReference type="OrthoDB" id="777189at2759"/>
<protein>
    <submittedName>
        <fullName evidence="8">WRKY transcription factor 7</fullName>
    </submittedName>
</protein>
<dbReference type="Gene3D" id="2.20.25.80">
    <property type="entry name" value="WRKY domain"/>
    <property type="match status" value="1"/>
</dbReference>
<dbReference type="InterPro" id="IPR036576">
    <property type="entry name" value="WRKY_dom_sf"/>
</dbReference>
<reference evidence="9" key="1">
    <citation type="journal article" date="2016" name="Nature">
        <title>The genome of the seagrass Zostera marina reveals angiosperm adaptation to the sea.</title>
        <authorList>
            <person name="Olsen J.L."/>
            <person name="Rouze P."/>
            <person name="Verhelst B."/>
            <person name="Lin Y.-C."/>
            <person name="Bayer T."/>
            <person name="Collen J."/>
            <person name="Dattolo E."/>
            <person name="De Paoli E."/>
            <person name="Dittami S."/>
            <person name="Maumus F."/>
            <person name="Michel G."/>
            <person name="Kersting A."/>
            <person name="Lauritano C."/>
            <person name="Lohaus R."/>
            <person name="Toepel M."/>
            <person name="Tonon T."/>
            <person name="Vanneste K."/>
            <person name="Amirebrahimi M."/>
            <person name="Brakel J."/>
            <person name="Bostroem C."/>
            <person name="Chovatia M."/>
            <person name="Grimwood J."/>
            <person name="Jenkins J.W."/>
            <person name="Jueterbock A."/>
            <person name="Mraz A."/>
            <person name="Stam W.T."/>
            <person name="Tice H."/>
            <person name="Bornberg-Bauer E."/>
            <person name="Green P.J."/>
            <person name="Pearson G.A."/>
            <person name="Procaccini G."/>
            <person name="Duarte C.M."/>
            <person name="Schmutz J."/>
            <person name="Reusch T.B.H."/>
            <person name="Van de Peer Y."/>
        </authorList>
    </citation>
    <scope>NUCLEOTIDE SEQUENCE [LARGE SCALE GENOMIC DNA]</scope>
    <source>
        <strain evidence="9">cv. Finnish</strain>
    </source>
</reference>
<dbReference type="Pfam" id="PF03106">
    <property type="entry name" value="WRKY"/>
    <property type="match status" value="1"/>
</dbReference>
<accession>A0A0K9PXJ1</accession>
<dbReference type="Pfam" id="PF10533">
    <property type="entry name" value="Plant_zn_clust"/>
    <property type="match status" value="1"/>
</dbReference>
<keyword evidence="9" id="KW-1185">Reference proteome</keyword>
<feature type="domain" description="WRKY" evidence="7">
    <location>
        <begin position="230"/>
        <end position="296"/>
    </location>
</feature>
<evidence type="ECO:0000259" key="7">
    <source>
        <dbReference type="PROSITE" id="PS50811"/>
    </source>
</evidence>
<dbReference type="InterPro" id="IPR018872">
    <property type="entry name" value="Zn-cluster-dom"/>
</dbReference>
<comment type="caution">
    <text evidence="8">The sequence shown here is derived from an EMBL/GenBank/DDBJ whole genome shotgun (WGS) entry which is preliminary data.</text>
</comment>
<dbReference type="GO" id="GO:0005634">
    <property type="term" value="C:nucleus"/>
    <property type="evidence" value="ECO:0000318"/>
    <property type="project" value="GO_Central"/>
</dbReference>
<evidence type="ECO:0000256" key="5">
    <source>
        <dbReference type="ARBA" id="ARBA00023242"/>
    </source>
</evidence>
<evidence type="ECO:0000313" key="9">
    <source>
        <dbReference type="Proteomes" id="UP000036987"/>
    </source>
</evidence>
<evidence type="ECO:0000313" key="8">
    <source>
        <dbReference type="EMBL" id="KMZ73768.1"/>
    </source>
</evidence>
<evidence type="ECO:0000256" key="2">
    <source>
        <dbReference type="ARBA" id="ARBA00023015"/>
    </source>
</evidence>
<dbReference type="GO" id="GO:0000976">
    <property type="term" value="F:transcription cis-regulatory region binding"/>
    <property type="evidence" value="ECO:0000318"/>
    <property type="project" value="GO_Central"/>
</dbReference>
<organism evidence="8 9">
    <name type="scientific">Zostera marina</name>
    <name type="common">Eelgrass</name>
    <dbReference type="NCBI Taxonomy" id="29655"/>
    <lineage>
        <taxon>Eukaryota</taxon>
        <taxon>Viridiplantae</taxon>
        <taxon>Streptophyta</taxon>
        <taxon>Embryophyta</taxon>
        <taxon>Tracheophyta</taxon>
        <taxon>Spermatophyta</taxon>
        <taxon>Magnoliopsida</taxon>
        <taxon>Liliopsida</taxon>
        <taxon>Zosteraceae</taxon>
        <taxon>Zostera</taxon>
    </lineage>
</organism>
<dbReference type="PROSITE" id="PS50811">
    <property type="entry name" value="WRKY"/>
    <property type="match status" value="1"/>
</dbReference>
<evidence type="ECO:0000256" key="4">
    <source>
        <dbReference type="ARBA" id="ARBA00023163"/>
    </source>
</evidence>
<proteinExistence type="predicted"/>
<dbReference type="FunFam" id="2.20.25.80:FF:000004">
    <property type="entry name" value="WRKY transcription factor 65"/>
    <property type="match status" value="1"/>
</dbReference>
<dbReference type="PANTHER" id="PTHR31282">
    <property type="entry name" value="WRKY TRANSCRIPTION FACTOR 21-RELATED"/>
    <property type="match status" value="1"/>
</dbReference>
<dbReference type="GO" id="GO:0006355">
    <property type="term" value="P:regulation of DNA-templated transcription"/>
    <property type="evidence" value="ECO:0000318"/>
    <property type="project" value="GO_Central"/>
</dbReference>
<sequence length="312" mass="35008">MSLMAVDLMRSTKMMEDIVSIQEEAKAGLRCMEHLILKMSSHQEQQSHHHHHQKQLQQLQQRLDCREITDFTVSKFRKVISILDRTGHARFRRGPTVTGYHRILSNSNTIAPLSHHQDTVGSPTRQNQTLTLDFTKPCKETPKSPAKIEFSLTGKLGTSFSMIPTKSDKIGVCVSVTTCAGKPPLSSTYKKRCHEHGPSDGSSARRCHCSKKSKKNRVKKTIRVPAVSSRTADIPPDDYSWRKYGQKPIMSSPYPRGYYKCSCLRGCPARKHVERASDDPSMMIVTYEGDHRHSTGAAEMSGVPVSAIVFES</sequence>